<evidence type="ECO:0000259" key="6">
    <source>
        <dbReference type="PROSITE" id="PS51934"/>
    </source>
</evidence>
<evidence type="ECO:0000313" key="7">
    <source>
        <dbReference type="EMBL" id="MEQ2170098.1"/>
    </source>
</evidence>
<keyword evidence="5" id="KW-0812">Transmembrane</keyword>
<keyword evidence="5" id="KW-1133">Transmembrane helix</keyword>
<accession>A0ABV0NHR4</accession>
<sequence>LGSSSSRVPAPGEMGVVMKEKLQEVLGRDRWRINNYLDKNYKPQQIYAIVKQACGLIGARLPYSLVRSNCEHFATDLRYGKPTSRQLICVFLKAPCLPLQVINAGAGVGGTLAAIVLFTGTAVGILLGRR</sequence>
<dbReference type="PANTHER" id="PTHR13943:SF31">
    <property type="entry name" value="PHOSPHOLIPASE A AND ACYLTRANSFERASE 3"/>
    <property type="match status" value="1"/>
</dbReference>
<evidence type="ECO:0000256" key="2">
    <source>
        <dbReference type="ARBA" id="ARBA00022679"/>
    </source>
</evidence>
<evidence type="ECO:0000256" key="5">
    <source>
        <dbReference type="SAM" id="Phobius"/>
    </source>
</evidence>
<feature type="non-terminal residue" evidence="7">
    <location>
        <position position="1"/>
    </location>
</feature>
<protein>
    <recommendedName>
        <fullName evidence="6">LRAT domain-containing protein</fullName>
    </recommendedName>
</protein>
<dbReference type="Gene3D" id="3.90.1720.10">
    <property type="entry name" value="endopeptidase domain like (from Nostoc punctiforme)"/>
    <property type="match status" value="1"/>
</dbReference>
<dbReference type="EMBL" id="JAHRIO010035620">
    <property type="protein sequence ID" value="MEQ2170098.1"/>
    <property type="molecule type" value="Genomic_DNA"/>
</dbReference>
<organism evidence="7 8">
    <name type="scientific">Goodea atripinnis</name>
    <dbReference type="NCBI Taxonomy" id="208336"/>
    <lineage>
        <taxon>Eukaryota</taxon>
        <taxon>Metazoa</taxon>
        <taxon>Chordata</taxon>
        <taxon>Craniata</taxon>
        <taxon>Vertebrata</taxon>
        <taxon>Euteleostomi</taxon>
        <taxon>Actinopterygii</taxon>
        <taxon>Neopterygii</taxon>
        <taxon>Teleostei</taxon>
        <taxon>Neoteleostei</taxon>
        <taxon>Acanthomorphata</taxon>
        <taxon>Ovalentaria</taxon>
        <taxon>Atherinomorphae</taxon>
        <taxon>Cyprinodontiformes</taxon>
        <taxon>Goodeidae</taxon>
        <taxon>Goodea</taxon>
    </lineage>
</organism>
<dbReference type="Pfam" id="PF04970">
    <property type="entry name" value="LRAT"/>
    <property type="match status" value="1"/>
</dbReference>
<dbReference type="PANTHER" id="PTHR13943">
    <property type="entry name" value="HRAS-LIKE SUPPRESSOR - RELATED"/>
    <property type="match status" value="1"/>
</dbReference>
<name>A0ABV0NHR4_9TELE</name>
<dbReference type="PROSITE" id="PS51934">
    <property type="entry name" value="LRAT"/>
    <property type="match status" value="1"/>
</dbReference>
<reference evidence="7 8" key="1">
    <citation type="submission" date="2021-06" db="EMBL/GenBank/DDBJ databases">
        <authorList>
            <person name="Palmer J.M."/>
        </authorList>
    </citation>
    <scope>NUCLEOTIDE SEQUENCE [LARGE SCALE GENOMIC DNA]</scope>
    <source>
        <strain evidence="7 8">GA_2019</strain>
        <tissue evidence="7">Muscle</tissue>
    </source>
</reference>
<keyword evidence="3" id="KW-0378">Hydrolase</keyword>
<evidence type="ECO:0000256" key="1">
    <source>
        <dbReference type="ARBA" id="ARBA00007824"/>
    </source>
</evidence>
<proteinExistence type="inferred from homology"/>
<comment type="similarity">
    <text evidence="1">Belongs to the H-rev107 family.</text>
</comment>
<evidence type="ECO:0000256" key="4">
    <source>
        <dbReference type="ARBA" id="ARBA00023098"/>
    </source>
</evidence>
<dbReference type="Proteomes" id="UP001476798">
    <property type="component" value="Unassembled WGS sequence"/>
</dbReference>
<comment type="caution">
    <text evidence="7">The sequence shown here is derived from an EMBL/GenBank/DDBJ whole genome shotgun (WGS) entry which is preliminary data.</text>
</comment>
<feature type="domain" description="LRAT" evidence="6">
    <location>
        <begin position="1"/>
        <end position="86"/>
    </location>
</feature>
<evidence type="ECO:0000256" key="3">
    <source>
        <dbReference type="ARBA" id="ARBA00022801"/>
    </source>
</evidence>
<gene>
    <name evidence="7" type="ORF">GOODEAATRI_031839</name>
</gene>
<keyword evidence="8" id="KW-1185">Reference proteome</keyword>
<dbReference type="InterPro" id="IPR007053">
    <property type="entry name" value="LRAT_dom"/>
</dbReference>
<keyword evidence="4" id="KW-0443">Lipid metabolism</keyword>
<feature type="transmembrane region" description="Helical" evidence="5">
    <location>
        <begin position="104"/>
        <end position="127"/>
    </location>
</feature>
<dbReference type="InterPro" id="IPR051496">
    <property type="entry name" value="H-rev107_PLA/AT"/>
</dbReference>
<keyword evidence="2" id="KW-0808">Transferase</keyword>
<evidence type="ECO:0000313" key="8">
    <source>
        <dbReference type="Proteomes" id="UP001476798"/>
    </source>
</evidence>
<keyword evidence="5" id="KW-0472">Membrane</keyword>